<dbReference type="STRING" id="2880.D7G3K9"/>
<dbReference type="OrthoDB" id="431202at2759"/>
<dbReference type="InParanoid" id="D7G3K9"/>
<protein>
    <submittedName>
        <fullName evidence="2">Uncharacterized protein</fullName>
    </submittedName>
</protein>
<dbReference type="Proteomes" id="UP000002630">
    <property type="component" value="Linkage Group LG24"/>
</dbReference>
<dbReference type="InterPro" id="IPR022127">
    <property type="entry name" value="STIMATE/YPL162C"/>
</dbReference>
<evidence type="ECO:0000313" key="2">
    <source>
        <dbReference type="EMBL" id="CBJ27007.1"/>
    </source>
</evidence>
<keyword evidence="1" id="KW-0472">Membrane</keyword>
<dbReference type="AlphaFoldDB" id="D7G3K9"/>
<dbReference type="PANTHER" id="PTHR31735">
    <property type="entry name" value="VACUOLAR MEMBRANE PROTEIN YPL162C"/>
    <property type="match status" value="1"/>
</dbReference>
<dbReference type="EMBL" id="FN649749">
    <property type="protein sequence ID" value="CBJ27007.1"/>
    <property type="molecule type" value="Genomic_DNA"/>
</dbReference>
<dbReference type="EMBL" id="FN648719">
    <property type="protein sequence ID" value="CBJ27007.1"/>
    <property type="molecule type" value="Genomic_DNA"/>
</dbReference>
<proteinExistence type="predicted"/>
<sequence>MPHPLPPYGSLPQGDAEGCHLISENYAYALQFILGFAALAGLVFKRWRAPVKRDLVVWMYDVSKQGFGAMFIHVWNILLSIHEGGGIPGSDECAMYFVNFSLDIAIGTFMIWCFVRVQELTAVRCGIDSLKVTGDYGTPPLFSVYRTQLLAYTVILVICKAVTTAIVIAMDEVLSSLAKALFSPVSAYPELELTLVMIICPWILNALQFWILDNVLMSEKVMLDPRSGSFGKCSHGFLAVAGTF</sequence>
<evidence type="ECO:0000256" key="1">
    <source>
        <dbReference type="SAM" id="Phobius"/>
    </source>
</evidence>
<dbReference type="OMA" id="LNCFQYF"/>
<keyword evidence="1" id="KW-0812">Transmembrane</keyword>
<feature type="transmembrane region" description="Helical" evidence="1">
    <location>
        <begin position="193"/>
        <end position="212"/>
    </location>
</feature>
<gene>
    <name evidence="2" type="ORF">Esi_0051_0120</name>
</gene>
<name>D7G3K9_ECTSI</name>
<dbReference type="eggNOG" id="ENOG502S1HE">
    <property type="taxonomic scope" value="Eukaryota"/>
</dbReference>
<reference evidence="2 3" key="1">
    <citation type="journal article" date="2010" name="Nature">
        <title>The Ectocarpus genome and the independent evolution of multicellularity in brown algae.</title>
        <authorList>
            <person name="Cock J.M."/>
            <person name="Sterck L."/>
            <person name="Rouze P."/>
            <person name="Scornet D."/>
            <person name="Allen A.E."/>
            <person name="Amoutzias G."/>
            <person name="Anthouard V."/>
            <person name="Artiguenave F."/>
            <person name="Aury J.M."/>
            <person name="Badger J.H."/>
            <person name="Beszteri B."/>
            <person name="Billiau K."/>
            <person name="Bonnet E."/>
            <person name="Bothwell J.H."/>
            <person name="Bowler C."/>
            <person name="Boyen C."/>
            <person name="Brownlee C."/>
            <person name="Carrano C.J."/>
            <person name="Charrier B."/>
            <person name="Cho G.Y."/>
            <person name="Coelho S.M."/>
            <person name="Collen J."/>
            <person name="Corre E."/>
            <person name="Da Silva C."/>
            <person name="Delage L."/>
            <person name="Delaroque N."/>
            <person name="Dittami S.M."/>
            <person name="Doulbeau S."/>
            <person name="Elias M."/>
            <person name="Farnham G."/>
            <person name="Gachon C.M."/>
            <person name="Gschloessl B."/>
            <person name="Heesch S."/>
            <person name="Jabbari K."/>
            <person name="Jubin C."/>
            <person name="Kawai H."/>
            <person name="Kimura K."/>
            <person name="Kloareg B."/>
            <person name="Kupper F.C."/>
            <person name="Lang D."/>
            <person name="Le Bail A."/>
            <person name="Leblanc C."/>
            <person name="Lerouge P."/>
            <person name="Lohr M."/>
            <person name="Lopez P.J."/>
            <person name="Martens C."/>
            <person name="Maumus F."/>
            <person name="Michel G."/>
            <person name="Miranda-Saavedra D."/>
            <person name="Morales J."/>
            <person name="Moreau H."/>
            <person name="Motomura T."/>
            <person name="Nagasato C."/>
            <person name="Napoli C.A."/>
            <person name="Nelson D.R."/>
            <person name="Nyvall-Collen P."/>
            <person name="Peters A.F."/>
            <person name="Pommier C."/>
            <person name="Potin P."/>
            <person name="Poulain J."/>
            <person name="Quesneville H."/>
            <person name="Read B."/>
            <person name="Rensing S.A."/>
            <person name="Ritter A."/>
            <person name="Rousvoal S."/>
            <person name="Samanta M."/>
            <person name="Samson G."/>
            <person name="Schroeder D.C."/>
            <person name="Segurens B."/>
            <person name="Strittmatter M."/>
            <person name="Tonon T."/>
            <person name="Tregear J.W."/>
            <person name="Valentin K."/>
            <person name="von Dassow P."/>
            <person name="Yamagishi T."/>
            <person name="Van de Peer Y."/>
            <person name="Wincker P."/>
        </authorList>
    </citation>
    <scope>NUCLEOTIDE SEQUENCE [LARGE SCALE GENOMIC DNA]</scope>
    <source>
        <strain evidence="3">Ec32 / CCAP1310/4</strain>
    </source>
</reference>
<feature type="transmembrane region" description="Helical" evidence="1">
    <location>
        <begin position="65"/>
        <end position="82"/>
    </location>
</feature>
<accession>D7G3K9</accession>
<organism evidence="2 3">
    <name type="scientific">Ectocarpus siliculosus</name>
    <name type="common">Brown alga</name>
    <name type="synonym">Conferva siliculosa</name>
    <dbReference type="NCBI Taxonomy" id="2880"/>
    <lineage>
        <taxon>Eukaryota</taxon>
        <taxon>Sar</taxon>
        <taxon>Stramenopiles</taxon>
        <taxon>Ochrophyta</taxon>
        <taxon>PX clade</taxon>
        <taxon>Phaeophyceae</taxon>
        <taxon>Ectocarpales</taxon>
        <taxon>Ectocarpaceae</taxon>
        <taxon>Ectocarpus</taxon>
    </lineage>
</organism>
<dbReference type="GO" id="GO:0016020">
    <property type="term" value="C:membrane"/>
    <property type="evidence" value="ECO:0007669"/>
    <property type="project" value="TreeGrafter"/>
</dbReference>
<keyword evidence="3" id="KW-1185">Reference proteome</keyword>
<evidence type="ECO:0000313" key="3">
    <source>
        <dbReference type="Proteomes" id="UP000002630"/>
    </source>
</evidence>
<dbReference type="Pfam" id="PF12400">
    <property type="entry name" value="STIMATE"/>
    <property type="match status" value="1"/>
</dbReference>
<keyword evidence="1" id="KW-1133">Transmembrane helix</keyword>
<dbReference type="PANTHER" id="PTHR31735:SF1">
    <property type="entry name" value="VACUOLAR MEMBRANE PROTEIN YPL162C"/>
    <property type="match status" value="1"/>
</dbReference>
<feature type="transmembrane region" description="Helical" evidence="1">
    <location>
        <begin position="26"/>
        <end position="44"/>
    </location>
</feature>
<feature type="transmembrane region" description="Helical" evidence="1">
    <location>
        <begin position="149"/>
        <end position="170"/>
    </location>
</feature>
<feature type="transmembrane region" description="Helical" evidence="1">
    <location>
        <begin position="94"/>
        <end position="115"/>
    </location>
</feature>